<dbReference type="WBParaSite" id="SRDH1_3490.1">
    <property type="protein sequence ID" value="SRDH1_3490.1"/>
    <property type="gene ID" value="SRDH1_3490"/>
</dbReference>
<dbReference type="WBParaSite" id="SRDH1_3490.2">
    <property type="protein sequence ID" value="SRDH1_3490.2"/>
    <property type="gene ID" value="SRDH1_3490"/>
</dbReference>
<evidence type="ECO:0000313" key="6">
    <source>
        <dbReference type="WBParaSite" id="SRDH1_3490.2"/>
    </source>
</evidence>
<sequence>MPLIQATLSFVVELRDFHNIDLYHRGYYQVRTHLKTGVHPSATTGSNNSKSSAFVEPPTRWERASTRFKVPEAVKASYIEPSVSVPAHTPDKACSKTLLIMYRDESARLCDVFEQRVLVQVDPINLEESLVRNDLFLCVELWFVEDPLDKPFAPEFLTKVCERQLRIHLTPSRGLHYHFTVFFDYFHLCAIELALYGALTNITSSIISWPKFSPHNTPLQTNNQIISLAQQTWHGIICSIKQPNRYHFALAIHRHLCQILLAARESMLLFWRESLPYLPSNVKPRIEPVDFQSKLDSLVQIAQSLETDDDLANQISFDVARLSSQNTVLFKQLCKSVTLQSKLSAFLRRRFHQIRMKRLAEAFFCQELSLVNLLAIYDSSVIGHESLANDVRQSVYFQNLPTLPVTCRELDGDVTNLPIIFEDIFLPHNNNSNNNNKTKPLNSSQSINGNTNNGIYTTNTPKAKYTSMELLTHKSSPPIDDDDDDDAFTPMKTRSDDNESGIYMEEDVLGVRVVSKTAIKTKSTDLSSCDTMPVNKKESTPISNYIYPSTAPNHPSNYQLQNFSHSSPDLLSPSTSLQQIHVTTRPIFKPFLTTVNNIATPELLVNGQSKRRFHLPSNHSRKFHYFDKSRGSNVLSHLNNNNSNVKLVGYRSIQPVEDNVTMNQYSGLSDNRRRMTESSLNMDSNINHCSYSSSVLRPVGGLAIRDMRSRSLYNLSLKSSQIKSTNLETININNSSSKSTSLSMLNISSELNDTPLLQCSTNNKDSNILNSTSFTSSTNYTNSKLSNRIKSHEVIALGTLKIPPTKPPGGCVPSEHISDETDSLLPCNHLYKTNIGSSSVSLPNIPLSCIIPRVVSEGCLTNISSVDQFSWSKSRRRVKVRNLKRNHMLPARKLHCSQLKTYTADLAYLSSCSDLRLGILENEFKTINYHPLPINDSFKMISNASIPNSSFELKKRLTKSSTILSTNEEFILNKPSWLTSSFSNIDLVDGMQQQSMNGYSFLSHCWPNQRNTTGSRNHYRQQANSLKTYKGHLVSATYTDGNDKRRSTITTHNNNISNNYIYDSNDNNNNGKYQRPKSLTVGNNQENRLNQQIITELHDFSASITSCQYDQGRKVNHLNGPVDTTQATIDNCINKQRLSSNSDSSHSSLHCNKCLPSLPAESSSALLLSSIHDNRLKECGYQVSNLLSSDEELSNKNSPKLSVIEMLNTIDLDSCNDVLPKKATTINYATYKSCELSTHSLTNQKQFQKTKSLTYTSSLSSKEQNDNNRNTLNGIHLDIKKTHSLVDILSPGVIEFLRLKEHVKRQIAPHFQGYVYSDFATLAAPYPYFSEAPVFSGDVHLIVCVHGLDGNSCDLRLVRVYLQLALPDCNLHFLMSECNQDDTFGGFDMMSEKLVNEIANYIDEMDEKPKRISFIGHSMGCIIIRAALLNSRMEPYLSKLHTFLSLSGPHLGTVYNSSGLINMGIWVMQKIKKSESLSQLRMRDDPDLRNTYLYRLSTSPGLDLFRYVLLVGSPQDRYVPYHSTRIELCKAAIKDSSTLGIIYMEMVTNLLQRFIQSTRTTVVRYDVHYNLTNSANTLIGRAAHIAVLDSEIFLEKFICVSGAKYFR</sequence>
<evidence type="ECO:0000256" key="2">
    <source>
        <dbReference type="SAM" id="MobiDB-lite"/>
    </source>
</evidence>
<protein>
    <recommendedName>
        <fullName evidence="3">DUF676 domain-containing protein</fullName>
    </recommendedName>
</protein>
<dbReference type="PANTHER" id="PTHR12482:SF5">
    <property type="entry name" value="DUF676 DOMAIN-CONTAINING PROTEIN"/>
    <property type="match status" value="1"/>
</dbReference>
<reference evidence="5 6" key="2">
    <citation type="submission" date="2023-11" db="UniProtKB">
        <authorList>
            <consortium name="WormBaseParasite"/>
        </authorList>
    </citation>
    <scope>IDENTIFICATION</scope>
</reference>
<dbReference type="SUPFAM" id="SSF53474">
    <property type="entry name" value="alpha/beta-Hydrolases"/>
    <property type="match status" value="1"/>
</dbReference>
<organism evidence="4 6">
    <name type="scientific">Schistosoma rodhaini</name>
    <dbReference type="NCBI Taxonomy" id="6188"/>
    <lineage>
        <taxon>Eukaryota</taxon>
        <taxon>Metazoa</taxon>
        <taxon>Spiralia</taxon>
        <taxon>Lophotrochozoa</taxon>
        <taxon>Platyhelminthes</taxon>
        <taxon>Trematoda</taxon>
        <taxon>Digenea</taxon>
        <taxon>Strigeidida</taxon>
        <taxon>Schistosomatoidea</taxon>
        <taxon>Schistosomatidae</taxon>
        <taxon>Schistosoma</taxon>
    </lineage>
</organism>
<evidence type="ECO:0000313" key="4">
    <source>
        <dbReference type="Proteomes" id="UP000050792"/>
    </source>
</evidence>
<feature type="region of interest" description="Disordered" evidence="2">
    <location>
        <begin position="431"/>
        <end position="454"/>
    </location>
</feature>
<dbReference type="Proteomes" id="UP000050792">
    <property type="component" value="Unassembled WGS sequence"/>
</dbReference>
<feature type="compositionally biased region" description="Polar residues" evidence="2">
    <location>
        <begin position="437"/>
        <end position="446"/>
    </location>
</feature>
<dbReference type="InterPro" id="IPR044294">
    <property type="entry name" value="Lipase-like"/>
</dbReference>
<dbReference type="Pfam" id="PF12394">
    <property type="entry name" value="DUF3657"/>
    <property type="match status" value="1"/>
</dbReference>
<dbReference type="InterPro" id="IPR022122">
    <property type="entry name" value="DUF3657"/>
</dbReference>
<comment type="similarity">
    <text evidence="1">Belongs to the FAM135 family.</text>
</comment>
<dbReference type="InterPro" id="IPR007751">
    <property type="entry name" value="DUF676_lipase-like"/>
</dbReference>
<evidence type="ECO:0000256" key="1">
    <source>
        <dbReference type="ARBA" id="ARBA00007949"/>
    </source>
</evidence>
<name>A0AA85F310_9TREM</name>
<accession>A0AA85F310</accession>
<keyword evidence="4" id="KW-1185">Reference proteome</keyword>
<proteinExistence type="inferred from homology"/>
<dbReference type="InterPro" id="IPR029058">
    <property type="entry name" value="AB_hydrolase_fold"/>
</dbReference>
<dbReference type="FunFam" id="3.40.50.1820:FF:000407">
    <property type="entry name" value="Protein FAM135A"/>
    <property type="match status" value="1"/>
</dbReference>
<evidence type="ECO:0000313" key="5">
    <source>
        <dbReference type="WBParaSite" id="SRDH1_3490.1"/>
    </source>
</evidence>
<dbReference type="Gene3D" id="3.40.50.1820">
    <property type="entry name" value="alpha/beta hydrolase"/>
    <property type="match status" value="1"/>
</dbReference>
<evidence type="ECO:0000259" key="3">
    <source>
        <dbReference type="Pfam" id="PF05057"/>
    </source>
</evidence>
<dbReference type="PANTHER" id="PTHR12482">
    <property type="entry name" value="LIPASE ROG1-RELATED-RELATED"/>
    <property type="match status" value="1"/>
</dbReference>
<dbReference type="Pfam" id="PF05057">
    <property type="entry name" value="DUF676"/>
    <property type="match status" value="1"/>
</dbReference>
<feature type="domain" description="DUF676" evidence="3">
    <location>
        <begin position="1338"/>
        <end position="1528"/>
    </location>
</feature>
<reference evidence="4" key="1">
    <citation type="submission" date="2022-06" db="EMBL/GenBank/DDBJ databases">
        <authorList>
            <person name="Berger JAMES D."/>
            <person name="Berger JAMES D."/>
        </authorList>
    </citation>
    <scope>NUCLEOTIDE SEQUENCE [LARGE SCALE GENOMIC DNA]</scope>
</reference>